<dbReference type="GO" id="GO:0071555">
    <property type="term" value="P:cell wall organization"/>
    <property type="evidence" value="ECO:0007669"/>
    <property type="project" value="UniProtKB-KW"/>
</dbReference>
<dbReference type="InterPro" id="IPR002508">
    <property type="entry name" value="MurNAc-LAA_cat"/>
</dbReference>
<dbReference type="Pfam" id="PF08239">
    <property type="entry name" value="SH3_3"/>
    <property type="match status" value="1"/>
</dbReference>
<dbReference type="SUPFAM" id="SSF55383">
    <property type="entry name" value="Copper amine oxidase, domain N"/>
    <property type="match status" value="1"/>
</dbReference>
<gene>
    <name evidence="5" type="ORF">SAMN00808754_0662</name>
</gene>
<dbReference type="SMART" id="SM00646">
    <property type="entry name" value="Ami_3"/>
    <property type="match status" value="1"/>
</dbReference>
<dbReference type="Proteomes" id="UP000192569">
    <property type="component" value="Chromosome I"/>
</dbReference>
<evidence type="ECO:0000313" key="5">
    <source>
        <dbReference type="EMBL" id="SMB92575.1"/>
    </source>
</evidence>
<dbReference type="RefSeq" id="WP_084664010.1">
    <property type="nucleotide sequence ID" value="NZ_LT838272.1"/>
</dbReference>
<dbReference type="GO" id="GO:0009253">
    <property type="term" value="P:peptidoglycan catabolic process"/>
    <property type="evidence" value="ECO:0007669"/>
    <property type="project" value="InterPro"/>
</dbReference>
<dbReference type="InterPro" id="IPR050695">
    <property type="entry name" value="N-acetylmuramoyl_amidase_3"/>
</dbReference>
<dbReference type="InterPro" id="IPR021731">
    <property type="entry name" value="AMIN_dom"/>
</dbReference>
<dbReference type="Gene3D" id="2.30.30.40">
    <property type="entry name" value="SH3 Domains"/>
    <property type="match status" value="2"/>
</dbReference>
<proteinExistence type="predicted"/>
<organism evidence="5 6">
    <name type="scientific">Thermanaeromonas toyohensis ToBE</name>
    <dbReference type="NCBI Taxonomy" id="698762"/>
    <lineage>
        <taxon>Bacteria</taxon>
        <taxon>Bacillati</taxon>
        <taxon>Bacillota</taxon>
        <taxon>Clostridia</taxon>
        <taxon>Neomoorellales</taxon>
        <taxon>Neomoorellaceae</taxon>
        <taxon>Thermanaeromonas</taxon>
    </lineage>
</organism>
<dbReference type="SUPFAM" id="SSF53187">
    <property type="entry name" value="Zn-dependent exopeptidases"/>
    <property type="match status" value="1"/>
</dbReference>
<evidence type="ECO:0000256" key="3">
    <source>
        <dbReference type="SAM" id="MobiDB-lite"/>
    </source>
</evidence>
<dbReference type="AlphaFoldDB" id="A0A1W1VGS1"/>
<name>A0A1W1VGS1_9FIRM</name>
<dbReference type="GO" id="GO:0030288">
    <property type="term" value="C:outer membrane-bounded periplasmic space"/>
    <property type="evidence" value="ECO:0007669"/>
    <property type="project" value="TreeGrafter"/>
</dbReference>
<dbReference type="InterPro" id="IPR012854">
    <property type="entry name" value="Cu_amine_oxidase-like_N"/>
</dbReference>
<protein>
    <submittedName>
        <fullName evidence="5">N-acetylmuramoyl-L-alanine amidase</fullName>
    </submittedName>
</protein>
<reference evidence="5 6" key="1">
    <citation type="submission" date="2017-04" db="EMBL/GenBank/DDBJ databases">
        <authorList>
            <person name="Afonso C.L."/>
            <person name="Miller P.J."/>
            <person name="Scott M.A."/>
            <person name="Spackman E."/>
            <person name="Goraichik I."/>
            <person name="Dimitrov K.M."/>
            <person name="Suarez D.L."/>
            <person name="Swayne D.E."/>
        </authorList>
    </citation>
    <scope>NUCLEOTIDE SEQUENCE [LARGE SCALE GENOMIC DNA]</scope>
    <source>
        <strain evidence="5 6">ToBE</strain>
    </source>
</reference>
<keyword evidence="1" id="KW-0378">Hydrolase</keyword>
<accession>A0A1W1VGS1</accession>
<dbReference type="Gene3D" id="3.30.457.10">
    <property type="entry name" value="Copper amine oxidase-like, N-terminal domain"/>
    <property type="match status" value="1"/>
</dbReference>
<dbReference type="Pfam" id="PF07833">
    <property type="entry name" value="Cu_amine_oxidN1"/>
    <property type="match status" value="1"/>
</dbReference>
<feature type="region of interest" description="Disordered" evidence="3">
    <location>
        <begin position="227"/>
        <end position="249"/>
    </location>
</feature>
<keyword evidence="2" id="KW-0961">Cell wall biogenesis/degradation</keyword>
<dbReference type="PROSITE" id="PS51781">
    <property type="entry name" value="SH3B"/>
    <property type="match status" value="1"/>
</dbReference>
<dbReference type="Pfam" id="PF11741">
    <property type="entry name" value="AMIN"/>
    <property type="match status" value="1"/>
</dbReference>
<feature type="domain" description="SH3b" evidence="4">
    <location>
        <begin position="165"/>
        <end position="228"/>
    </location>
</feature>
<keyword evidence="6" id="KW-1185">Reference proteome</keyword>
<dbReference type="GO" id="GO:0008745">
    <property type="term" value="F:N-acetylmuramoyl-L-alanine amidase activity"/>
    <property type="evidence" value="ECO:0007669"/>
    <property type="project" value="InterPro"/>
</dbReference>
<evidence type="ECO:0000313" key="6">
    <source>
        <dbReference type="Proteomes" id="UP000192569"/>
    </source>
</evidence>
<dbReference type="InterPro" id="IPR036582">
    <property type="entry name" value="Mao_N_sf"/>
</dbReference>
<dbReference type="Gene3D" id="2.60.40.3500">
    <property type="match status" value="1"/>
</dbReference>
<dbReference type="InterPro" id="IPR003646">
    <property type="entry name" value="SH3-like_bac-type"/>
</dbReference>
<evidence type="ECO:0000256" key="2">
    <source>
        <dbReference type="ARBA" id="ARBA00023316"/>
    </source>
</evidence>
<evidence type="ECO:0000256" key="1">
    <source>
        <dbReference type="ARBA" id="ARBA00022801"/>
    </source>
</evidence>
<dbReference type="Gene3D" id="3.40.630.40">
    <property type="entry name" value="Zn-dependent exopeptidases"/>
    <property type="match status" value="1"/>
</dbReference>
<dbReference type="Pfam" id="PF01520">
    <property type="entry name" value="Amidase_3"/>
    <property type="match status" value="1"/>
</dbReference>
<sequence length="625" mass="67881">MLKIRQGSRVARLPWRQGGLVVFCLLLWYIGLVGLGNQPAQAGNEVKVYINGNLLTPAVPPYLDATGRTMIPIRAVMEYMGAQVEWKNEEQKVIIQRYGNVLELWIGKKQARLNGRLLGLDTVPVLKQDTTMVPARVVAESFGALVEWDEASFSVYIWLPEKVGFEQVRVTGSYVNIRSGPGLHYEVQTVVEKGTLLQILGGVTGWYQVRLPSGEVGWISAKWVEPLTGSKEPPSEGDPGEGGVTPSDRSYVAVVGDNPVAVLEGPGPVYRQVAVAPAGAELKVKSQQSGWVQVELDGGRQGFLPLSLVTLKPIEKSSEPGQGGGALVITGLEVIPVNEGLKVWVQATQAFKYNSFLLSNPTRLVVDIPGALLGIPRDRWQVEVGKNGISRLRLSQYTKDTVRLVFDLEVPLKLTSETALGGQGLFFYLSKPSLKGSKIVLDPGHGTDPQGPDPGAIGPTGVKEKDVNLAIALKLAQLLRAEGARVYLTREGESTSFSLAERAYYANDLKADVFISIHSNSSLNPAVGGTATYIYAPPGTELEEQRDERLRLARCIQESLVAALGLRNIGILEANFSVLRNTQMPSVLVEVAFISNPEEEKLLNDPAFQAKAAAGILEGLRRYFK</sequence>
<dbReference type="STRING" id="698762.SAMN00808754_0662"/>
<dbReference type="PANTHER" id="PTHR30404">
    <property type="entry name" value="N-ACETYLMURAMOYL-L-ALANINE AMIDASE"/>
    <property type="match status" value="1"/>
</dbReference>
<dbReference type="CDD" id="cd02696">
    <property type="entry name" value="MurNAc-LAA"/>
    <property type="match status" value="1"/>
</dbReference>
<dbReference type="PANTHER" id="PTHR30404:SF0">
    <property type="entry name" value="N-ACETYLMURAMOYL-L-ALANINE AMIDASE AMIC"/>
    <property type="match status" value="1"/>
</dbReference>
<dbReference type="SMART" id="SM00287">
    <property type="entry name" value="SH3b"/>
    <property type="match status" value="2"/>
</dbReference>
<evidence type="ECO:0000259" key="4">
    <source>
        <dbReference type="PROSITE" id="PS51781"/>
    </source>
</evidence>
<dbReference type="EMBL" id="LT838272">
    <property type="protein sequence ID" value="SMB92575.1"/>
    <property type="molecule type" value="Genomic_DNA"/>
</dbReference>